<keyword evidence="1" id="KW-0472">Membrane</keyword>
<keyword evidence="1" id="KW-0812">Transmembrane</keyword>
<dbReference type="EMBL" id="FMUS01000001">
    <property type="protein sequence ID" value="SCX78625.1"/>
    <property type="molecule type" value="Genomic_DNA"/>
</dbReference>
<feature type="transmembrane region" description="Helical" evidence="1">
    <location>
        <begin position="43"/>
        <end position="66"/>
    </location>
</feature>
<protein>
    <recommendedName>
        <fullName evidence="4">CAAX protease self-immunity</fullName>
    </recommendedName>
</protein>
<name>A0A1G5ALA0_9FIRM</name>
<feature type="transmembrane region" description="Helical" evidence="1">
    <location>
        <begin position="78"/>
        <end position="97"/>
    </location>
</feature>
<organism evidence="2 3">
    <name type="scientific">Alkaliphilus peptidifermentans DSM 18978</name>
    <dbReference type="NCBI Taxonomy" id="1120976"/>
    <lineage>
        <taxon>Bacteria</taxon>
        <taxon>Bacillati</taxon>
        <taxon>Bacillota</taxon>
        <taxon>Clostridia</taxon>
        <taxon>Peptostreptococcales</taxon>
        <taxon>Natronincolaceae</taxon>
        <taxon>Alkaliphilus</taxon>
    </lineage>
</organism>
<keyword evidence="3" id="KW-1185">Reference proteome</keyword>
<evidence type="ECO:0008006" key="4">
    <source>
        <dbReference type="Google" id="ProtNLM"/>
    </source>
</evidence>
<evidence type="ECO:0000256" key="1">
    <source>
        <dbReference type="SAM" id="Phobius"/>
    </source>
</evidence>
<keyword evidence="1" id="KW-1133">Transmembrane helix</keyword>
<accession>A0A1G5ALA0</accession>
<dbReference type="AlphaFoldDB" id="A0A1G5ALA0"/>
<feature type="transmembrane region" description="Helical" evidence="1">
    <location>
        <begin position="103"/>
        <end position="122"/>
    </location>
</feature>
<dbReference type="STRING" id="1120976.SAMN03080606_00186"/>
<gene>
    <name evidence="2" type="ORF">SAMN03080606_00186</name>
</gene>
<dbReference type="RefSeq" id="WP_091538899.1">
    <property type="nucleotide sequence ID" value="NZ_FMUS01000001.1"/>
</dbReference>
<proteinExistence type="predicted"/>
<reference evidence="2 3" key="1">
    <citation type="submission" date="2016-10" db="EMBL/GenBank/DDBJ databases">
        <authorList>
            <person name="de Groot N.N."/>
        </authorList>
    </citation>
    <scope>NUCLEOTIDE SEQUENCE [LARGE SCALE GENOMIC DNA]</scope>
    <source>
        <strain evidence="2 3">DSM 18978</strain>
    </source>
</reference>
<sequence length="126" mass="14064">MFLISGIFSAINAYLWNKWILKQLGNKGLVLLVPFIEEVSKTLIALMLRASILGAHCVFGVIEGIYDIKTSSKSIGKLAALASIVSHSFFGWVTYAVYSKTGFISVSILIAWVLHSSWNWYITKYI</sequence>
<evidence type="ECO:0000313" key="3">
    <source>
        <dbReference type="Proteomes" id="UP000198636"/>
    </source>
</evidence>
<dbReference type="OrthoDB" id="1683367at2"/>
<evidence type="ECO:0000313" key="2">
    <source>
        <dbReference type="EMBL" id="SCX78625.1"/>
    </source>
</evidence>
<dbReference type="Proteomes" id="UP000198636">
    <property type="component" value="Unassembled WGS sequence"/>
</dbReference>